<dbReference type="InterPro" id="IPR027417">
    <property type="entry name" value="P-loop_NTPase"/>
</dbReference>
<dbReference type="AlphaFoldDB" id="A0AAE0GWP1"/>
<evidence type="ECO:0000256" key="3">
    <source>
        <dbReference type="ARBA" id="ARBA00022763"/>
    </source>
</evidence>
<keyword evidence="3" id="KW-0227">DNA damage</keyword>
<dbReference type="InterPro" id="IPR045076">
    <property type="entry name" value="MutS"/>
</dbReference>
<dbReference type="SUPFAM" id="SSF52540">
    <property type="entry name" value="P-loop containing nucleoside triphosphate hydrolases"/>
    <property type="match status" value="1"/>
</dbReference>
<dbReference type="InterPro" id="IPR000432">
    <property type="entry name" value="DNA_mismatch_repair_MutS_C"/>
</dbReference>
<evidence type="ECO:0000256" key="1">
    <source>
        <dbReference type="ARBA" id="ARBA00006271"/>
    </source>
</evidence>
<dbReference type="PIRSF" id="PIRSF037677">
    <property type="entry name" value="DNA_mis_repair_Msh6"/>
    <property type="match status" value="1"/>
</dbReference>
<accession>A0AAE0GWP1</accession>
<dbReference type="GO" id="GO:0030983">
    <property type="term" value="F:mismatched DNA binding"/>
    <property type="evidence" value="ECO:0007669"/>
    <property type="project" value="InterPro"/>
</dbReference>
<dbReference type="EMBL" id="LGRX02001797">
    <property type="protein sequence ID" value="KAK3285491.1"/>
    <property type="molecule type" value="Genomic_DNA"/>
</dbReference>
<dbReference type="PROSITE" id="PS00486">
    <property type="entry name" value="DNA_MISMATCH_REPAIR_2"/>
    <property type="match status" value="1"/>
</dbReference>
<dbReference type="Gene3D" id="3.40.1170.10">
    <property type="entry name" value="DNA repair protein MutS, domain I"/>
    <property type="match status" value="1"/>
</dbReference>
<dbReference type="GO" id="GO:0006298">
    <property type="term" value="P:mismatch repair"/>
    <property type="evidence" value="ECO:0007669"/>
    <property type="project" value="InterPro"/>
</dbReference>
<dbReference type="EMBL" id="LGRX02001797">
    <property type="protein sequence ID" value="KAK3285490.1"/>
    <property type="molecule type" value="Genomic_DNA"/>
</dbReference>
<dbReference type="InterPro" id="IPR036187">
    <property type="entry name" value="DNA_mismatch_repair_MutS_sf"/>
</dbReference>
<dbReference type="Pfam" id="PF00488">
    <property type="entry name" value="MutS_V"/>
    <property type="match status" value="1"/>
</dbReference>
<keyword evidence="2" id="KW-0547">Nucleotide-binding</keyword>
<feature type="domain" description="DNA mismatch repair proteins mutS family" evidence="7">
    <location>
        <begin position="788"/>
        <end position="804"/>
    </location>
</feature>
<feature type="region of interest" description="Disordered" evidence="6">
    <location>
        <begin position="606"/>
        <end position="626"/>
    </location>
</feature>
<dbReference type="Pfam" id="PF05188">
    <property type="entry name" value="MutS_II"/>
    <property type="match status" value="1"/>
</dbReference>
<keyword evidence="4" id="KW-0067">ATP-binding</keyword>
<comment type="caution">
    <text evidence="8">The sequence shown here is derived from an EMBL/GenBank/DDBJ whole genome shotgun (WGS) entry which is preliminary data.</text>
</comment>
<evidence type="ECO:0000313" key="9">
    <source>
        <dbReference type="Proteomes" id="UP001190700"/>
    </source>
</evidence>
<dbReference type="Proteomes" id="UP001190700">
    <property type="component" value="Unassembled WGS sequence"/>
</dbReference>
<organism evidence="8 9">
    <name type="scientific">Cymbomonas tetramitiformis</name>
    <dbReference type="NCBI Taxonomy" id="36881"/>
    <lineage>
        <taxon>Eukaryota</taxon>
        <taxon>Viridiplantae</taxon>
        <taxon>Chlorophyta</taxon>
        <taxon>Pyramimonadophyceae</taxon>
        <taxon>Pyramimonadales</taxon>
        <taxon>Pyramimonadaceae</taxon>
        <taxon>Cymbomonas</taxon>
    </lineage>
</organism>
<name>A0AAE0GWP1_9CHLO</name>
<keyword evidence="9" id="KW-1185">Reference proteome</keyword>
<dbReference type="GO" id="GO:0140664">
    <property type="term" value="F:ATP-dependent DNA damage sensor activity"/>
    <property type="evidence" value="ECO:0007669"/>
    <property type="project" value="InterPro"/>
</dbReference>
<comment type="similarity">
    <text evidence="1">Belongs to the DNA mismatch repair MutS family.</text>
</comment>
<dbReference type="InterPro" id="IPR016151">
    <property type="entry name" value="DNA_mismatch_repair_MutS_N"/>
</dbReference>
<dbReference type="SUPFAM" id="SSF48334">
    <property type="entry name" value="DNA repair protein MutS, domain III"/>
    <property type="match status" value="1"/>
</dbReference>
<dbReference type="Gene3D" id="3.30.420.110">
    <property type="entry name" value="MutS, connector domain"/>
    <property type="match status" value="1"/>
</dbReference>
<dbReference type="GO" id="GO:0005524">
    <property type="term" value="F:ATP binding"/>
    <property type="evidence" value="ECO:0007669"/>
    <property type="project" value="UniProtKB-KW"/>
</dbReference>
<protein>
    <recommendedName>
        <fullName evidence="7">DNA mismatch repair proteins mutS family domain-containing protein</fullName>
    </recommendedName>
</protein>
<dbReference type="InterPro" id="IPR017261">
    <property type="entry name" value="DNA_mismatch_repair_MutS/MSH"/>
</dbReference>
<gene>
    <name evidence="8" type="ORF">CYMTET_6911</name>
</gene>
<dbReference type="Gene3D" id="1.10.1420.10">
    <property type="match status" value="1"/>
</dbReference>
<keyword evidence="5" id="KW-0238">DNA-binding</keyword>
<dbReference type="PANTHER" id="PTHR11361:SF148">
    <property type="entry name" value="DNA MISMATCH REPAIR PROTEIN MSH6"/>
    <property type="match status" value="1"/>
</dbReference>
<evidence type="ECO:0000259" key="7">
    <source>
        <dbReference type="PROSITE" id="PS00486"/>
    </source>
</evidence>
<dbReference type="Pfam" id="PF05192">
    <property type="entry name" value="MutS_III"/>
    <property type="match status" value="1"/>
</dbReference>
<evidence type="ECO:0000256" key="4">
    <source>
        <dbReference type="ARBA" id="ARBA00022840"/>
    </source>
</evidence>
<sequence>MWQVGCPVATINKWMVKVGQLGHTVGRVEQVVDAAGQVVGRAVKQIMSPATIHLMPDWVPTPAARHILALAECQDGELGVCFMDVSMGQVYLGELEDDGIRSKLALLLCHVDPCELVHGRTPPHHVLSEATQNAIVRHCRTHALGGPLVRPVQRGSPREPLWRTAKTLAALQGMLSRAGSPGAPAALPESLRQLEHKTATLAALGVLLRHLEWLGVGKEVLAHSTFQEYVASSESDTSKHLELDPACIASLNLLEDQSGCSEGGGLLAHLDATLTSPGRRRLRTWLLRPLRCTLAIAERQEVLEALFCSPPLLSCMRKGLKMVHGDVERELSKLFSLISSSEHQTGSGTDPAGDVLHPGQPEGPPLPSGCHEPEDDNVSATRGDAKIADSGDRQRLPICKQLLVVLALLRGSCKTVLVLKDEVDRDGNALCRGVACAEMAAQTLVHFENKLQMVASDDKAAEEQVVPVEGADHTCDTAARAFDEGRLALRQTFDLERRRINGLTAQVSAGAGNGSGLITSVRLWQGGEGGDDDNLLEVLPANARVPEEYEEAAAEEARRAEAALEAAVTEFIELTLREFVECRPLWQAVVDVLAELDVVQSLATRTVPAPSPPRSGGSHGQAAPQPRLNWCRPLVVPAADADPLQRDGGDAFHNPGAPMLEMCDAWHPLSVPASMPSAAGGSHSAPWQQVPCSMCLGGAGGSHVMLLTGPNMGGPNMGGKSTALRLAGLVVVLAQMGCRVPASSCMLTPVDRLFTRLGASDNIMEGRSTFLEEMLETSALLRWSSRHSLALLDELGRGTSTHDGLAIAHAVLCHLAENVQCRVLFATHYFDLTRNFDRHQVQIRHMACRVEEQHVQFLYELRRGEAPHGSCGIAVAAMAGIPLPVIFAAARAAAHFRGTDAGNEEAAETSCLDRVQMQAFAELYWDPVVCCHGMGDDRWAAEFFELWSRCQQIKNFQ</sequence>
<proteinExistence type="inferred from homology"/>
<feature type="region of interest" description="Disordered" evidence="6">
    <location>
        <begin position="341"/>
        <end position="388"/>
    </location>
</feature>
<reference evidence="8 9" key="1">
    <citation type="journal article" date="2015" name="Genome Biol. Evol.">
        <title>Comparative Genomics of a Bacterivorous Green Alga Reveals Evolutionary Causalities and Consequences of Phago-Mixotrophic Mode of Nutrition.</title>
        <authorList>
            <person name="Burns J.A."/>
            <person name="Paasch A."/>
            <person name="Narechania A."/>
            <person name="Kim E."/>
        </authorList>
    </citation>
    <scope>NUCLEOTIDE SEQUENCE [LARGE SCALE GENOMIC DNA]</scope>
    <source>
        <strain evidence="8">PLY_AMNH</strain>
    </source>
</reference>
<dbReference type="SMART" id="SM00533">
    <property type="entry name" value="MUTSd"/>
    <property type="match status" value="1"/>
</dbReference>
<dbReference type="PANTHER" id="PTHR11361">
    <property type="entry name" value="DNA MISMATCH REPAIR PROTEIN MUTS FAMILY MEMBER"/>
    <property type="match status" value="1"/>
</dbReference>
<dbReference type="InterPro" id="IPR007860">
    <property type="entry name" value="DNA_mmatch_repair_MutS_con_dom"/>
</dbReference>
<evidence type="ECO:0000256" key="6">
    <source>
        <dbReference type="SAM" id="MobiDB-lite"/>
    </source>
</evidence>
<evidence type="ECO:0000256" key="2">
    <source>
        <dbReference type="ARBA" id="ARBA00022741"/>
    </source>
</evidence>
<dbReference type="Gene3D" id="3.40.50.300">
    <property type="entry name" value="P-loop containing nucleotide triphosphate hydrolases"/>
    <property type="match status" value="1"/>
</dbReference>
<reference evidence="8" key="2">
    <citation type="submission" date="2023-06" db="EMBL/GenBank/DDBJ databases">
        <title>Long-read-based genome assembly of the green algal bacterivore Cymbomonas tetramitiformis.</title>
        <authorList>
            <person name="Gyaltshen Y."/>
            <person name="Rozenberg A."/>
            <person name="Paasch A."/>
            <person name="Burns J.A."/>
            <person name="Warring S."/>
            <person name="Larson R."/>
            <person name="Maurer-Alcala X."/>
            <person name="Dacks J."/>
            <person name="Kim E."/>
        </authorList>
    </citation>
    <scope>NUCLEOTIDE SEQUENCE</scope>
    <source>
        <strain evidence="8">PLY_AMNH</strain>
    </source>
</reference>
<dbReference type="SMART" id="SM00534">
    <property type="entry name" value="MUTSac"/>
    <property type="match status" value="1"/>
</dbReference>
<evidence type="ECO:0000256" key="5">
    <source>
        <dbReference type="ARBA" id="ARBA00023125"/>
    </source>
</evidence>
<dbReference type="InterPro" id="IPR036678">
    <property type="entry name" value="MutS_con_dom_sf"/>
</dbReference>
<dbReference type="GO" id="GO:0032301">
    <property type="term" value="C:MutSalpha complex"/>
    <property type="evidence" value="ECO:0007669"/>
    <property type="project" value="TreeGrafter"/>
</dbReference>
<dbReference type="InterPro" id="IPR007696">
    <property type="entry name" value="DNA_mismatch_repair_MutS_core"/>
</dbReference>
<evidence type="ECO:0000313" key="8">
    <source>
        <dbReference type="EMBL" id="KAK3285491.1"/>
    </source>
</evidence>